<proteinExistence type="predicted"/>
<evidence type="ECO:0000313" key="2">
    <source>
        <dbReference type="EMBL" id="AMP34999.1"/>
    </source>
</evidence>
<dbReference type="PROSITE" id="PS51977">
    <property type="entry name" value="WGR"/>
    <property type="match status" value="1"/>
</dbReference>
<name>A0A142BPJ1_9HYPH</name>
<protein>
    <recommendedName>
        <fullName evidence="1">WGR domain-containing protein</fullName>
    </recommendedName>
</protein>
<evidence type="ECO:0000259" key="1">
    <source>
        <dbReference type="PROSITE" id="PS51977"/>
    </source>
</evidence>
<dbReference type="InterPro" id="IPR049809">
    <property type="entry name" value="YehF/YfeS-like_WGR"/>
</dbReference>
<dbReference type="CDD" id="cd07996">
    <property type="entry name" value="WGR_MMR_like"/>
    <property type="match status" value="1"/>
</dbReference>
<reference evidence="2" key="1">
    <citation type="submission" date="2015-11" db="EMBL/GenBank/DDBJ databases">
        <title>Molecular characterization of pSinB plasmid of arsenite oxidizing, metalotolerant Sinorhizobium sp. M14 - insight into the heavy metal resistome of sinorhizobial extrachromosomal replicons.</title>
        <authorList>
            <person name="Romaniuk K."/>
            <person name="Decewicz P."/>
            <person name="Mielnicki S."/>
            <person name="Sklodowska A."/>
            <person name="Dziewit L."/>
            <person name="Drewniak L."/>
        </authorList>
    </citation>
    <scope>NUCLEOTIDE SEQUENCE</scope>
    <source>
        <strain evidence="2">M14</strain>
        <plasmid evidence="2">pSinB</plasmid>
    </source>
</reference>
<feature type="domain" description="WGR" evidence="1">
    <location>
        <begin position="18"/>
        <end position="107"/>
    </location>
</feature>
<dbReference type="InterPro" id="IPR036930">
    <property type="entry name" value="WGR_dom_sf"/>
</dbReference>
<gene>
    <name evidence="2" type="ORF">pSinB_136</name>
</gene>
<dbReference type="Pfam" id="PF05406">
    <property type="entry name" value="WGR"/>
    <property type="match status" value="1"/>
</dbReference>
<dbReference type="SUPFAM" id="SSF142921">
    <property type="entry name" value="WGR domain-like"/>
    <property type="match status" value="1"/>
</dbReference>
<keyword evidence="2" id="KW-0614">Plasmid</keyword>
<dbReference type="AlphaFoldDB" id="A0A142BPJ1"/>
<organism evidence="2">
    <name type="scientific">Sinorhizobium sp. M14</name>
    <dbReference type="NCBI Taxonomy" id="430451"/>
    <lineage>
        <taxon>Bacteria</taxon>
        <taxon>Pseudomonadati</taxon>
        <taxon>Pseudomonadota</taxon>
        <taxon>Alphaproteobacteria</taxon>
        <taxon>Hyphomicrobiales</taxon>
        <taxon>Rhizobiaceae</taxon>
        <taxon>Sinorhizobium/Ensifer group</taxon>
        <taxon>Sinorhizobium</taxon>
    </lineage>
</organism>
<dbReference type="SMART" id="SM00773">
    <property type="entry name" value="WGR"/>
    <property type="match status" value="1"/>
</dbReference>
<dbReference type="Gene3D" id="2.20.140.10">
    <property type="entry name" value="WGR domain"/>
    <property type="match status" value="1"/>
</dbReference>
<geneLocation type="plasmid" evidence="2">
    <name>pSinB</name>
</geneLocation>
<sequence length="107" mass="11887">MAATDSKLSLDAESPARNAVSMTQHCSSLYLQRIDPSRNMARYYALSIERNLFGEICLIRAWGRVGTHGKELNHHFPSEAEAAALLRAIARQKNAKGYVAKATVQNR</sequence>
<dbReference type="InterPro" id="IPR008893">
    <property type="entry name" value="WGR_domain"/>
</dbReference>
<accession>A0A142BPJ1</accession>
<dbReference type="EMBL" id="KU140623">
    <property type="protein sequence ID" value="AMP34999.1"/>
    <property type="molecule type" value="Genomic_DNA"/>
</dbReference>